<dbReference type="PRINTS" id="PR00081">
    <property type="entry name" value="GDHRDH"/>
</dbReference>
<dbReference type="SUPFAM" id="SSF51735">
    <property type="entry name" value="NAD(P)-binding Rossmann-fold domains"/>
    <property type="match status" value="1"/>
</dbReference>
<dbReference type="InterPro" id="IPR036291">
    <property type="entry name" value="NAD(P)-bd_dom_sf"/>
</dbReference>
<evidence type="ECO:0000313" key="5">
    <source>
        <dbReference type="Proteomes" id="UP001597183"/>
    </source>
</evidence>
<dbReference type="PANTHER" id="PTHR43639:SF1">
    <property type="entry name" value="SHORT-CHAIN DEHYDROGENASE_REDUCTASE FAMILY PROTEIN"/>
    <property type="match status" value="1"/>
</dbReference>
<comment type="similarity">
    <text evidence="1">Belongs to the short-chain dehydrogenases/reductases (SDR) family.</text>
</comment>
<organism evidence="4 5">
    <name type="scientific">Actinoplanes sichuanensis</name>
    <dbReference type="NCBI Taxonomy" id="512349"/>
    <lineage>
        <taxon>Bacteria</taxon>
        <taxon>Bacillati</taxon>
        <taxon>Actinomycetota</taxon>
        <taxon>Actinomycetes</taxon>
        <taxon>Micromonosporales</taxon>
        <taxon>Micromonosporaceae</taxon>
        <taxon>Actinoplanes</taxon>
    </lineage>
</organism>
<dbReference type="GO" id="GO:0016491">
    <property type="term" value="F:oxidoreductase activity"/>
    <property type="evidence" value="ECO:0007669"/>
    <property type="project" value="UniProtKB-KW"/>
</dbReference>
<dbReference type="PRINTS" id="PR00080">
    <property type="entry name" value="SDRFAMILY"/>
</dbReference>
<gene>
    <name evidence="4" type="ORF">ACFQ5G_10800</name>
</gene>
<dbReference type="RefSeq" id="WP_317796982.1">
    <property type="nucleotide sequence ID" value="NZ_AP028461.1"/>
</dbReference>
<evidence type="ECO:0000313" key="4">
    <source>
        <dbReference type="EMBL" id="MFD1365831.1"/>
    </source>
</evidence>
<dbReference type="CDD" id="cd05233">
    <property type="entry name" value="SDR_c"/>
    <property type="match status" value="1"/>
</dbReference>
<comment type="caution">
    <text evidence="4">The sequence shown here is derived from an EMBL/GenBank/DDBJ whole genome shotgun (WGS) entry which is preliminary data.</text>
</comment>
<evidence type="ECO:0000256" key="2">
    <source>
        <dbReference type="ARBA" id="ARBA00023002"/>
    </source>
</evidence>
<keyword evidence="2 4" id="KW-0560">Oxidoreductase</keyword>
<dbReference type="EC" id="1.1.1.-" evidence="4"/>
<dbReference type="EMBL" id="JBHTMK010000014">
    <property type="protein sequence ID" value="MFD1365831.1"/>
    <property type="molecule type" value="Genomic_DNA"/>
</dbReference>
<evidence type="ECO:0000256" key="3">
    <source>
        <dbReference type="SAM" id="MobiDB-lite"/>
    </source>
</evidence>
<feature type="region of interest" description="Disordered" evidence="3">
    <location>
        <begin position="243"/>
        <end position="262"/>
    </location>
</feature>
<keyword evidence="5" id="KW-1185">Reference proteome</keyword>
<dbReference type="PROSITE" id="PS00061">
    <property type="entry name" value="ADH_SHORT"/>
    <property type="match status" value="1"/>
</dbReference>
<dbReference type="InterPro" id="IPR020904">
    <property type="entry name" value="Sc_DH/Rdtase_CS"/>
</dbReference>
<sequence length="262" mass="26785">MHSFVVTGGARGVGRTIAERLAMEGTVVIVDIVDPEQGDAPGPHEDGRRWPYHRMVLISGSAADPEVAQRAAMTAEAAGPLAGWVNNAAIFDDADLIGAGPGRILELITANLALAVTGCHTAVNHFRRHGRPGAIVNVSSHQAQRPVRGALPYATAKAAIEGLTRAVAVDHGPDGIRANAVALGSITTARSEAYRLAHPGVDAQMAALHPLGRPGTAAEVAGAVAFLLSEAAGFVNGVILPVDGGRSANGPDPEARSRIASA</sequence>
<dbReference type="Proteomes" id="UP001597183">
    <property type="component" value="Unassembled WGS sequence"/>
</dbReference>
<accession>A0ABW4A576</accession>
<proteinExistence type="inferred from homology"/>
<protein>
    <submittedName>
        <fullName evidence="4">SDR family NAD(P)-dependent oxidoreductase</fullName>
        <ecNumber evidence="4">1.1.1.-</ecNumber>
    </submittedName>
</protein>
<dbReference type="Gene3D" id="3.40.50.720">
    <property type="entry name" value="NAD(P)-binding Rossmann-like Domain"/>
    <property type="match status" value="1"/>
</dbReference>
<reference evidence="5" key="1">
    <citation type="journal article" date="2019" name="Int. J. Syst. Evol. Microbiol.">
        <title>The Global Catalogue of Microorganisms (GCM) 10K type strain sequencing project: providing services to taxonomists for standard genome sequencing and annotation.</title>
        <authorList>
            <consortium name="The Broad Institute Genomics Platform"/>
            <consortium name="The Broad Institute Genome Sequencing Center for Infectious Disease"/>
            <person name="Wu L."/>
            <person name="Ma J."/>
        </authorList>
    </citation>
    <scope>NUCLEOTIDE SEQUENCE [LARGE SCALE GENOMIC DNA]</scope>
    <source>
        <strain evidence="5">CCM 7526</strain>
    </source>
</reference>
<feature type="compositionally biased region" description="Basic and acidic residues" evidence="3">
    <location>
        <begin position="253"/>
        <end position="262"/>
    </location>
</feature>
<name>A0ABW4A576_9ACTN</name>
<dbReference type="PANTHER" id="PTHR43639">
    <property type="entry name" value="OXIDOREDUCTASE, SHORT-CHAIN DEHYDROGENASE/REDUCTASE FAMILY (AFU_ORTHOLOGUE AFUA_5G02870)"/>
    <property type="match status" value="1"/>
</dbReference>
<evidence type="ECO:0000256" key="1">
    <source>
        <dbReference type="ARBA" id="ARBA00006484"/>
    </source>
</evidence>
<dbReference type="Pfam" id="PF13561">
    <property type="entry name" value="adh_short_C2"/>
    <property type="match status" value="1"/>
</dbReference>
<dbReference type="InterPro" id="IPR002347">
    <property type="entry name" value="SDR_fam"/>
</dbReference>